<accession>A0AAD6YH23</accession>
<dbReference type="Proteomes" id="UP001219525">
    <property type="component" value="Unassembled WGS sequence"/>
</dbReference>
<reference evidence="1" key="1">
    <citation type="submission" date="2023-03" db="EMBL/GenBank/DDBJ databases">
        <title>Massive genome expansion in bonnet fungi (Mycena s.s.) driven by repeated elements and novel gene families across ecological guilds.</title>
        <authorList>
            <consortium name="Lawrence Berkeley National Laboratory"/>
            <person name="Harder C.B."/>
            <person name="Miyauchi S."/>
            <person name="Viragh M."/>
            <person name="Kuo A."/>
            <person name="Thoen E."/>
            <person name="Andreopoulos B."/>
            <person name="Lu D."/>
            <person name="Skrede I."/>
            <person name="Drula E."/>
            <person name="Henrissat B."/>
            <person name="Morin E."/>
            <person name="Kohler A."/>
            <person name="Barry K."/>
            <person name="LaButti K."/>
            <person name="Morin E."/>
            <person name="Salamov A."/>
            <person name="Lipzen A."/>
            <person name="Mereny Z."/>
            <person name="Hegedus B."/>
            <person name="Baldrian P."/>
            <person name="Stursova M."/>
            <person name="Weitz H."/>
            <person name="Taylor A."/>
            <person name="Grigoriev I.V."/>
            <person name="Nagy L.G."/>
            <person name="Martin F."/>
            <person name="Kauserud H."/>
        </authorList>
    </citation>
    <scope>NUCLEOTIDE SEQUENCE</scope>
    <source>
        <strain evidence="1">9144</strain>
    </source>
</reference>
<sequence>MCCRRAYTVNGLFACILSSPYLQGFTYSDRSSTTGFGKTLVEIGVRTGRLNVPIAVRHVDSSERYSSLSSTEYTTSVQK</sequence>
<feature type="non-terminal residue" evidence="1">
    <location>
        <position position="1"/>
    </location>
</feature>
<name>A0AAD6YH23_9AGAR</name>
<keyword evidence="2" id="KW-1185">Reference proteome</keyword>
<evidence type="ECO:0000313" key="2">
    <source>
        <dbReference type="Proteomes" id="UP001219525"/>
    </source>
</evidence>
<dbReference type="AlphaFoldDB" id="A0AAD6YH23"/>
<gene>
    <name evidence="1" type="ORF">GGX14DRAFT_518310</name>
</gene>
<comment type="caution">
    <text evidence="1">The sequence shown here is derived from an EMBL/GenBank/DDBJ whole genome shotgun (WGS) entry which is preliminary data.</text>
</comment>
<dbReference type="EMBL" id="JARJCW010000015">
    <property type="protein sequence ID" value="KAJ7216654.1"/>
    <property type="molecule type" value="Genomic_DNA"/>
</dbReference>
<organism evidence="1 2">
    <name type="scientific">Mycena pura</name>
    <dbReference type="NCBI Taxonomy" id="153505"/>
    <lineage>
        <taxon>Eukaryota</taxon>
        <taxon>Fungi</taxon>
        <taxon>Dikarya</taxon>
        <taxon>Basidiomycota</taxon>
        <taxon>Agaricomycotina</taxon>
        <taxon>Agaricomycetes</taxon>
        <taxon>Agaricomycetidae</taxon>
        <taxon>Agaricales</taxon>
        <taxon>Marasmiineae</taxon>
        <taxon>Mycenaceae</taxon>
        <taxon>Mycena</taxon>
    </lineage>
</organism>
<protein>
    <submittedName>
        <fullName evidence="1">Uncharacterized protein</fullName>
    </submittedName>
</protein>
<evidence type="ECO:0000313" key="1">
    <source>
        <dbReference type="EMBL" id="KAJ7216654.1"/>
    </source>
</evidence>
<proteinExistence type="predicted"/>